<evidence type="ECO:0008006" key="5">
    <source>
        <dbReference type="Google" id="ProtNLM"/>
    </source>
</evidence>
<keyword evidence="2" id="KW-0812">Transmembrane</keyword>
<proteinExistence type="predicted"/>
<evidence type="ECO:0000256" key="1">
    <source>
        <dbReference type="SAM" id="MobiDB-lite"/>
    </source>
</evidence>
<keyword evidence="2" id="KW-0472">Membrane</keyword>
<evidence type="ECO:0000313" key="3">
    <source>
        <dbReference type="EMBL" id="GHA77098.1"/>
    </source>
</evidence>
<reference evidence="3" key="2">
    <citation type="submission" date="2020-09" db="EMBL/GenBank/DDBJ databases">
        <authorList>
            <person name="Sun Q."/>
            <person name="Kim S."/>
        </authorList>
    </citation>
    <scope>NUCLEOTIDE SEQUENCE</scope>
    <source>
        <strain evidence="3">KCTC 23077</strain>
    </source>
</reference>
<keyword evidence="4" id="KW-1185">Reference proteome</keyword>
<feature type="transmembrane region" description="Helical" evidence="2">
    <location>
        <begin position="38"/>
        <end position="62"/>
    </location>
</feature>
<dbReference type="Proteomes" id="UP000646426">
    <property type="component" value="Unassembled WGS sequence"/>
</dbReference>
<feature type="region of interest" description="Disordered" evidence="1">
    <location>
        <begin position="1"/>
        <end position="25"/>
    </location>
</feature>
<dbReference type="Gene3D" id="3.15.10.40">
    <property type="entry name" value="Uncharacterised protein PF07273, DUF1439"/>
    <property type="match status" value="1"/>
</dbReference>
<organism evidence="3 4">
    <name type="scientific">Cognatilysobacter bugurensis</name>
    <dbReference type="NCBI Taxonomy" id="543356"/>
    <lineage>
        <taxon>Bacteria</taxon>
        <taxon>Pseudomonadati</taxon>
        <taxon>Pseudomonadota</taxon>
        <taxon>Gammaproteobacteria</taxon>
        <taxon>Lysobacterales</taxon>
        <taxon>Lysobacteraceae</taxon>
        <taxon>Cognatilysobacter</taxon>
    </lineage>
</organism>
<sequence length="219" mass="23500">MTQSLDRTATRALGTARTPPPACEKGARAVRTGAVQPLAVAIMLALFVLITGCATRVGTVLFGNEFAFSTPELQQSLERRFPRDYEALGGLATVKLMNPRLSIPSGGGRLRVDFDVGFGGPRGGGDTPDGRIAVTSALRYDPATRGLHLLDPSLERVEIPALGGVMNDTARSALNRWLVDYARDEPIHRFDDSLLARIGARRISGTRIEPGRVVIQLGP</sequence>
<protein>
    <recommendedName>
        <fullName evidence="5">DUF1439 domain-containing protein</fullName>
    </recommendedName>
</protein>
<dbReference type="EMBL" id="BMYD01000001">
    <property type="protein sequence ID" value="GHA77098.1"/>
    <property type="molecule type" value="Genomic_DNA"/>
</dbReference>
<comment type="caution">
    <text evidence="3">The sequence shown here is derived from an EMBL/GenBank/DDBJ whole genome shotgun (WGS) entry which is preliminary data.</text>
</comment>
<dbReference type="RefSeq" id="WP_189454427.1">
    <property type="nucleotide sequence ID" value="NZ_BMYD01000001.1"/>
</dbReference>
<dbReference type="AlphaFoldDB" id="A0A918SYD0"/>
<gene>
    <name evidence="3" type="ORF">GCM10007067_13010</name>
</gene>
<accession>A0A918SYD0</accession>
<evidence type="ECO:0000313" key="4">
    <source>
        <dbReference type="Proteomes" id="UP000646426"/>
    </source>
</evidence>
<keyword evidence="2" id="KW-1133">Transmembrane helix</keyword>
<evidence type="ECO:0000256" key="2">
    <source>
        <dbReference type="SAM" id="Phobius"/>
    </source>
</evidence>
<name>A0A918SYD0_9GAMM</name>
<reference evidence="3" key="1">
    <citation type="journal article" date="2014" name="Int. J. Syst. Evol. Microbiol.">
        <title>Complete genome sequence of Corynebacterium casei LMG S-19264T (=DSM 44701T), isolated from a smear-ripened cheese.</title>
        <authorList>
            <consortium name="US DOE Joint Genome Institute (JGI-PGF)"/>
            <person name="Walter F."/>
            <person name="Albersmeier A."/>
            <person name="Kalinowski J."/>
            <person name="Ruckert C."/>
        </authorList>
    </citation>
    <scope>NUCLEOTIDE SEQUENCE</scope>
    <source>
        <strain evidence="3">KCTC 23077</strain>
    </source>
</reference>